<evidence type="ECO:0000256" key="1">
    <source>
        <dbReference type="SAM" id="Phobius"/>
    </source>
</evidence>
<feature type="transmembrane region" description="Helical" evidence="1">
    <location>
        <begin position="60"/>
        <end position="77"/>
    </location>
</feature>
<organism evidence="4">
    <name type="scientific">marine metagenome</name>
    <dbReference type="NCBI Taxonomy" id="408172"/>
    <lineage>
        <taxon>unclassified sequences</taxon>
        <taxon>metagenomes</taxon>
        <taxon>ecological metagenomes</taxon>
    </lineage>
</organism>
<sequence length="337" mass="38327">IIGLDSLPGYPYQYEQNIGAYTGVCLLAIWTTRHQILSAFQQAIGYIEATDKDEPMRYRTAFLGIIFGGIFLIFFTARGGMDIWIAILFFLAHLTIAITLTRIRAEVGLPIHSTTFIGPHHSLISLLGTRKIGANNLTWFSLFFWFNRDNRSHPMPHQLEAFKLSEQAGINLKGMSRSMLLLIVIAMPLCFLMLLDTFLKLGVDSGKIGNQINSFGGRAYNFLHSWITSPHPVNVPHIIAMTIGFLFTLFLAVIRKHLFWWPIHPLGYGISFHMHMFWAAFSLSGVAKWLILKHGGIRFYIQLVPFFIGLVLGDFTAGSFWNILSIILDRPTYTFYY</sequence>
<feature type="transmembrane region" description="Helical" evidence="1">
    <location>
        <begin position="235"/>
        <end position="254"/>
    </location>
</feature>
<keyword evidence="1" id="KW-1133">Transmembrane helix</keyword>
<feature type="non-terminal residue" evidence="4">
    <location>
        <position position="1"/>
    </location>
</feature>
<accession>A0A382H1I7</accession>
<proteinExistence type="predicted"/>
<dbReference type="EMBL" id="UINC01058634">
    <property type="protein sequence ID" value="SVB81120.1"/>
    <property type="molecule type" value="Genomic_DNA"/>
</dbReference>
<keyword evidence="1" id="KW-0812">Transmembrane</keyword>
<feature type="domain" description="DUF6785" evidence="3">
    <location>
        <begin position="8"/>
        <end position="198"/>
    </location>
</feature>
<keyword evidence="1" id="KW-0472">Membrane</keyword>
<evidence type="ECO:0000313" key="4">
    <source>
        <dbReference type="EMBL" id="SVB81120.1"/>
    </source>
</evidence>
<protein>
    <submittedName>
        <fullName evidence="4">Uncharacterized protein</fullName>
    </submittedName>
</protein>
<gene>
    <name evidence="4" type="ORF">METZ01_LOCUS233974</name>
</gene>
<dbReference type="InterPro" id="IPR046712">
    <property type="entry name" value="DUF6785"/>
</dbReference>
<feature type="transmembrane region" description="Helical" evidence="1">
    <location>
        <begin position="303"/>
        <end position="328"/>
    </location>
</feature>
<dbReference type="Pfam" id="PF20580">
    <property type="entry name" value="DUF6784"/>
    <property type="match status" value="1"/>
</dbReference>
<evidence type="ECO:0000259" key="2">
    <source>
        <dbReference type="Pfam" id="PF20580"/>
    </source>
</evidence>
<feature type="domain" description="DUF6784" evidence="2">
    <location>
        <begin position="238"/>
        <end position="334"/>
    </location>
</feature>
<dbReference type="InterPro" id="IPR046711">
    <property type="entry name" value="DUF6784"/>
</dbReference>
<evidence type="ECO:0000259" key="3">
    <source>
        <dbReference type="Pfam" id="PF20581"/>
    </source>
</evidence>
<dbReference type="AlphaFoldDB" id="A0A382H1I7"/>
<feature type="transmembrane region" description="Helical" evidence="1">
    <location>
        <begin position="266"/>
        <end position="291"/>
    </location>
</feature>
<feature type="transmembrane region" description="Helical" evidence="1">
    <location>
        <begin position="179"/>
        <end position="199"/>
    </location>
</feature>
<reference evidence="4" key="1">
    <citation type="submission" date="2018-05" db="EMBL/GenBank/DDBJ databases">
        <authorList>
            <person name="Lanie J.A."/>
            <person name="Ng W.-L."/>
            <person name="Kazmierczak K.M."/>
            <person name="Andrzejewski T.M."/>
            <person name="Davidsen T.M."/>
            <person name="Wayne K.J."/>
            <person name="Tettelin H."/>
            <person name="Glass J.I."/>
            <person name="Rusch D."/>
            <person name="Podicherti R."/>
            <person name="Tsui H.-C.T."/>
            <person name="Winkler M.E."/>
        </authorList>
    </citation>
    <scope>NUCLEOTIDE SEQUENCE</scope>
</reference>
<name>A0A382H1I7_9ZZZZ</name>
<feature type="transmembrane region" description="Helical" evidence="1">
    <location>
        <begin position="83"/>
        <end position="103"/>
    </location>
</feature>
<dbReference type="Pfam" id="PF20581">
    <property type="entry name" value="DUF6785"/>
    <property type="match status" value="1"/>
</dbReference>